<feature type="compositionally biased region" description="Polar residues" evidence="2">
    <location>
        <begin position="273"/>
        <end position="286"/>
    </location>
</feature>
<dbReference type="AlphaFoldDB" id="A0AAV2L3A3"/>
<comment type="similarity">
    <text evidence="1">Belongs to the AVL9 family.</text>
</comment>
<evidence type="ECO:0000313" key="5">
    <source>
        <dbReference type="Proteomes" id="UP001497482"/>
    </source>
</evidence>
<dbReference type="EMBL" id="OZ035843">
    <property type="protein sequence ID" value="CAL1596354.1"/>
    <property type="molecule type" value="Genomic_DNA"/>
</dbReference>
<evidence type="ECO:0000256" key="2">
    <source>
        <dbReference type="SAM" id="MobiDB-lite"/>
    </source>
</evidence>
<name>A0AAV2L3A3_KNICA</name>
<dbReference type="Proteomes" id="UP001497482">
    <property type="component" value="Chromosome 21"/>
</dbReference>
<keyword evidence="5" id="KW-1185">Reference proteome</keyword>
<dbReference type="Pfam" id="PF09794">
    <property type="entry name" value="Avl9"/>
    <property type="match status" value="1"/>
</dbReference>
<dbReference type="InterPro" id="IPR051731">
    <property type="entry name" value="DENND11/AVL9_GEFs"/>
</dbReference>
<reference evidence="4 5" key="1">
    <citation type="submission" date="2024-04" db="EMBL/GenBank/DDBJ databases">
        <authorList>
            <person name="Waldvogel A.-M."/>
            <person name="Schoenle A."/>
        </authorList>
    </citation>
    <scope>NUCLEOTIDE SEQUENCE [LARGE SCALE GENOMIC DNA]</scope>
</reference>
<dbReference type="PROSITE" id="PS50211">
    <property type="entry name" value="DENN"/>
    <property type="match status" value="1"/>
</dbReference>
<feature type="region of interest" description="Disordered" evidence="2">
    <location>
        <begin position="324"/>
        <end position="349"/>
    </location>
</feature>
<evidence type="ECO:0000256" key="1">
    <source>
        <dbReference type="ARBA" id="ARBA00038178"/>
    </source>
</evidence>
<proteinExistence type="inferred from homology"/>
<protein>
    <recommendedName>
        <fullName evidence="3">UDENN domain-containing protein</fullName>
    </recommendedName>
</protein>
<accession>A0AAV2L3A3</accession>
<organism evidence="4 5">
    <name type="scientific">Knipowitschia caucasica</name>
    <name type="common">Caucasian dwarf goby</name>
    <name type="synonym">Pomatoschistus caucasicus</name>
    <dbReference type="NCBI Taxonomy" id="637954"/>
    <lineage>
        <taxon>Eukaryota</taxon>
        <taxon>Metazoa</taxon>
        <taxon>Chordata</taxon>
        <taxon>Craniata</taxon>
        <taxon>Vertebrata</taxon>
        <taxon>Euteleostomi</taxon>
        <taxon>Actinopterygii</taxon>
        <taxon>Neopterygii</taxon>
        <taxon>Teleostei</taxon>
        <taxon>Neoteleostei</taxon>
        <taxon>Acanthomorphata</taxon>
        <taxon>Gobiaria</taxon>
        <taxon>Gobiiformes</taxon>
        <taxon>Gobioidei</taxon>
        <taxon>Gobiidae</taxon>
        <taxon>Gobiinae</taxon>
        <taxon>Knipowitschia</taxon>
    </lineage>
</organism>
<dbReference type="GO" id="GO:0005737">
    <property type="term" value="C:cytoplasm"/>
    <property type="evidence" value="ECO:0007669"/>
    <property type="project" value="TreeGrafter"/>
</dbReference>
<feature type="region of interest" description="Disordered" evidence="2">
    <location>
        <begin position="259"/>
        <end position="309"/>
    </location>
</feature>
<feature type="compositionally biased region" description="Polar residues" evidence="2">
    <location>
        <begin position="339"/>
        <end position="348"/>
    </location>
</feature>
<dbReference type="InterPro" id="IPR037516">
    <property type="entry name" value="Tripartite_DENN"/>
</dbReference>
<evidence type="ECO:0000313" key="4">
    <source>
        <dbReference type="EMBL" id="CAL1596354.1"/>
    </source>
</evidence>
<sequence>METKEKDKGPVLHIVVVGFHHKKGCQVEFSYPPLVPDAEHDSGLIPEQWKYLPFLALPDGAHNYQEDTVFFHLPPLDVEQKCVYGVSCYRQIEAKALKVRQADVTRETVQKSVCVLSRVPLYGLLQAKLQLITHAYFEEKDFSQISILKELYEHMNGSLGGSLDGSQVHLGLSPRDLILQFQHKVLVLFKLLLLEKKVLFFGSPVHRLVGHLMTLLSMFPGLVEHGLVDSSHYRPRSSVSENPTGSEEFVSVSVTDLTEEAANHSQPSPPGANHSQPSPSGANGESSGDHLLRPPSRASPDSSESDWETLDPSVLDQTLDQSVDQSVDPVQTPEPFESPSGTPITSQPLGGAGGVCQGLVSGLEEDQYGLPLAIFTKGYLCLPYMALQQHHLLSDVSVRGFVAGATNILFRQQRHLSDVVVEVEEPRIQTQDLDLRRALVLTTADLRFADYLLKHVTENRDDVFLDGTGWEGGDEWIRAQFTLYLHSLLASALHQDSERLLVDYGAPFITAWKMSHNYRVWKSNSHSGMSHITAGHPFQGQYSVADVKLRLSHSVQNSERGKKIGNAMMTTSRSVVQTGKAVGQSLEGALTSAKSAMTSWFSTLATPTPITHLSEVATEAPQ</sequence>
<dbReference type="InterPro" id="IPR018307">
    <property type="entry name" value="ABL9/DENND6_dom"/>
</dbReference>
<gene>
    <name evidence="4" type="ORF">KC01_LOCUS25050</name>
</gene>
<dbReference type="PANTHER" id="PTHR31017">
    <property type="entry name" value="LATE SECRETORY PATHWAY PROTEIN AVL9-RELATED"/>
    <property type="match status" value="1"/>
</dbReference>
<feature type="domain" description="UDENN" evidence="3">
    <location>
        <begin position="12"/>
        <end position="519"/>
    </location>
</feature>
<dbReference type="PANTHER" id="PTHR31017:SF1">
    <property type="entry name" value="LATE SECRETORY PATHWAY PROTEIN AVL9 HOMOLOG"/>
    <property type="match status" value="1"/>
</dbReference>
<evidence type="ECO:0000259" key="3">
    <source>
        <dbReference type="PROSITE" id="PS50211"/>
    </source>
</evidence>